<dbReference type="Gene3D" id="3.40.50.12780">
    <property type="entry name" value="N-terminal domain of ligase-like"/>
    <property type="match status" value="1"/>
</dbReference>
<dbReference type="PANTHER" id="PTHR43767">
    <property type="entry name" value="LONG-CHAIN-FATTY-ACID--COA LIGASE"/>
    <property type="match status" value="1"/>
</dbReference>
<dbReference type="Pfam" id="PF01553">
    <property type="entry name" value="Acyltransferase"/>
    <property type="match status" value="1"/>
</dbReference>
<dbReference type="CDD" id="cd07989">
    <property type="entry name" value="LPLAT_AGPAT-like"/>
    <property type="match status" value="1"/>
</dbReference>
<comment type="caution">
    <text evidence="2">The sequence shown here is derived from an EMBL/GenBank/DDBJ whole genome shotgun (WGS) entry which is preliminary data.</text>
</comment>
<dbReference type="AlphaFoldDB" id="A0AAW7ZEH1"/>
<dbReference type="Pfam" id="PF00501">
    <property type="entry name" value="AMP-binding"/>
    <property type="match status" value="1"/>
</dbReference>
<dbReference type="InterPro" id="IPR045851">
    <property type="entry name" value="AMP-bd_C_sf"/>
</dbReference>
<dbReference type="GO" id="GO:0016746">
    <property type="term" value="F:acyltransferase activity"/>
    <property type="evidence" value="ECO:0007669"/>
    <property type="project" value="InterPro"/>
</dbReference>
<dbReference type="PROSITE" id="PS00455">
    <property type="entry name" value="AMP_BINDING"/>
    <property type="match status" value="1"/>
</dbReference>
<dbReference type="InterPro" id="IPR042099">
    <property type="entry name" value="ANL_N_sf"/>
</dbReference>
<organism evidence="2 3">
    <name type="scientific">Desulforamulus aquiferis</name>
    <dbReference type="NCBI Taxonomy" id="1397668"/>
    <lineage>
        <taxon>Bacteria</taxon>
        <taxon>Bacillati</taxon>
        <taxon>Bacillota</taxon>
        <taxon>Clostridia</taxon>
        <taxon>Eubacteriales</taxon>
        <taxon>Peptococcaceae</taxon>
        <taxon>Desulforamulus</taxon>
    </lineage>
</organism>
<dbReference type="InterPro" id="IPR020845">
    <property type="entry name" value="AMP-binding_CS"/>
</dbReference>
<name>A0AAW7ZEH1_9FIRM</name>
<gene>
    <name evidence="2" type="ORF">P6N53_10640</name>
</gene>
<proteinExistence type="predicted"/>
<dbReference type="PANTHER" id="PTHR43767:SF1">
    <property type="entry name" value="NONRIBOSOMAL PEPTIDE SYNTHASE PES1 (EUROFUNG)-RELATED"/>
    <property type="match status" value="1"/>
</dbReference>
<protein>
    <submittedName>
        <fullName evidence="2">AMP-binding protein</fullName>
    </submittedName>
</protein>
<dbReference type="InterPro" id="IPR002123">
    <property type="entry name" value="Plipid/glycerol_acylTrfase"/>
</dbReference>
<keyword evidence="3" id="KW-1185">Reference proteome</keyword>
<dbReference type="SMART" id="SM00563">
    <property type="entry name" value="PlsC"/>
    <property type="match status" value="1"/>
</dbReference>
<feature type="domain" description="Phospholipid/glycerol acyltransferase" evidence="1">
    <location>
        <begin position="30"/>
        <end position="138"/>
    </location>
</feature>
<accession>A0AAW7ZEH1</accession>
<dbReference type="RefSeq" id="WP_304542901.1">
    <property type="nucleotide sequence ID" value="NZ_JARPTC010000015.1"/>
</dbReference>
<dbReference type="EMBL" id="JARPTC010000015">
    <property type="protein sequence ID" value="MDO7787674.1"/>
    <property type="molecule type" value="Genomic_DNA"/>
</dbReference>
<dbReference type="SUPFAM" id="SSF69593">
    <property type="entry name" value="Glycerol-3-phosphate (1)-acyltransferase"/>
    <property type="match status" value="1"/>
</dbReference>
<dbReference type="InterPro" id="IPR000873">
    <property type="entry name" value="AMP-dep_synth/lig_dom"/>
</dbReference>
<evidence type="ECO:0000259" key="1">
    <source>
        <dbReference type="SMART" id="SM00563"/>
    </source>
</evidence>
<evidence type="ECO:0000313" key="2">
    <source>
        <dbReference type="EMBL" id="MDO7787674.1"/>
    </source>
</evidence>
<dbReference type="Proteomes" id="UP001172911">
    <property type="component" value="Unassembled WGS sequence"/>
</dbReference>
<dbReference type="GO" id="GO:0016878">
    <property type="term" value="F:acid-thiol ligase activity"/>
    <property type="evidence" value="ECO:0007669"/>
    <property type="project" value="UniProtKB-ARBA"/>
</dbReference>
<sequence>MLRSLLLYLFKFLFKIKLINFQRLRFNGPSVIISNHVSFLDAVFLYLLLPSNTVFVANTAIARRFSWFLRYCNHIDIDPLNPYSLKRIVQIVMAGTPVVLFPEGRISTTGGLMKVYDGIGLIAHKTGATLYPLAISGLEYSKASRLKDKLKTCWLPDAQIYAGEPFKLAVDPGKSYRNQKMYFSEKIQEVMQETLFASKNQQLNNLFNQLLISARTHGPNKTIVRDAGQTMSYRTLIIASYLISNKLSSKISTENNIGVLLPNAAANVVTLFSLFYQGKTPAILNFSTGIQNILASAETADLKTIITSRQFITKAGLGKLVDLLAHRHIIIYLEDVKGTVTLGDKLIALLQYFRKKKSPARNHKLILFTSGSEGRPKGVVLSHGNIMANINQVSSVVDFTSRDKILNVLPIFHSFGLTVGTLLPIFSGMEVYLHPNPLHYKIVPELSYDFSATILFGTSTFLNGYGKNAHPYDFYSIRYVFAGAEKLKEETRKLWLDKFGIRILEGYGTTETAPVLSINTPIFNKKDTVGKFLPGISWKLQEVEGVMSGGNLLIKGPNVMQGYLVHGKGFVPVESWYASGDVVEVDYQGYIQIKSRLKRFSKISGEMISLNLVEELAEQCFMTSEVAAISFADSKKGEIIVLLTTLKTASRTSLRNFLMGVNQSMLLLPARVEIIDKLPLLPSGKTDYAEITNNCRRRQPNVDT</sequence>
<dbReference type="Gene3D" id="3.30.300.30">
    <property type="match status" value="1"/>
</dbReference>
<dbReference type="SUPFAM" id="SSF56801">
    <property type="entry name" value="Acetyl-CoA synthetase-like"/>
    <property type="match status" value="1"/>
</dbReference>
<dbReference type="InterPro" id="IPR050237">
    <property type="entry name" value="ATP-dep_AMP-bd_enzyme"/>
</dbReference>
<evidence type="ECO:0000313" key="3">
    <source>
        <dbReference type="Proteomes" id="UP001172911"/>
    </source>
</evidence>
<reference evidence="2" key="2">
    <citation type="submission" date="2023-03" db="EMBL/GenBank/DDBJ databases">
        <authorList>
            <person name="Zhang Z."/>
        </authorList>
    </citation>
    <scope>NUCLEOTIDE SEQUENCE</scope>
    <source>
        <strain evidence="2">DSA</strain>
    </source>
</reference>
<reference evidence="2" key="1">
    <citation type="journal article" date="2023" name="J. Hazard. Mater.">
        <title>Anaerobic biodegradation of pyrene and benzo[a]pyrene by a new sulfate-reducing Desulforamulus aquiferis strain DSA.</title>
        <authorList>
            <person name="Zhang Z."/>
            <person name="Sun J."/>
            <person name="Gong X."/>
            <person name="Wang C."/>
            <person name="Wang H."/>
        </authorList>
    </citation>
    <scope>NUCLEOTIDE SEQUENCE</scope>
    <source>
        <strain evidence="2">DSA</strain>
    </source>
</reference>